<protein>
    <submittedName>
        <fullName evidence="11">Natriuretic peptide A</fullName>
    </submittedName>
</protein>
<evidence type="ECO:0000256" key="6">
    <source>
        <dbReference type="ARBA" id="ARBA00022858"/>
    </source>
</evidence>
<feature type="region of interest" description="Disordered" evidence="9">
    <location>
        <begin position="47"/>
        <end position="101"/>
    </location>
</feature>
<dbReference type="GO" id="GO:0005615">
    <property type="term" value="C:extracellular space"/>
    <property type="evidence" value="ECO:0007669"/>
    <property type="project" value="TreeGrafter"/>
</dbReference>
<dbReference type="PANTHER" id="PTHR14066:SF10">
    <property type="entry name" value="NATRIURETIC PEPTIDES B"/>
    <property type="match status" value="1"/>
</dbReference>
<name>A0A3Q3FIZ8_9LABR</name>
<dbReference type="FunCoup" id="A0A3Q3FIZ8">
    <property type="interactions" value="965"/>
</dbReference>
<dbReference type="GO" id="GO:0019934">
    <property type="term" value="P:cGMP-mediated signaling"/>
    <property type="evidence" value="ECO:0007669"/>
    <property type="project" value="TreeGrafter"/>
</dbReference>
<dbReference type="PROSITE" id="PS00263">
    <property type="entry name" value="NATRIURETIC_PEPTIDE"/>
    <property type="match status" value="1"/>
</dbReference>
<feature type="compositionally biased region" description="Acidic residues" evidence="9">
    <location>
        <begin position="51"/>
        <end position="63"/>
    </location>
</feature>
<evidence type="ECO:0000256" key="3">
    <source>
        <dbReference type="ARBA" id="ARBA00022525"/>
    </source>
</evidence>
<dbReference type="GO" id="GO:0006182">
    <property type="term" value="P:cGMP biosynthetic process"/>
    <property type="evidence" value="ECO:0007669"/>
    <property type="project" value="TreeGrafter"/>
</dbReference>
<dbReference type="InterPro" id="IPR002407">
    <property type="entry name" value="Natriuretic_peptide_atrial"/>
</dbReference>
<reference evidence="11" key="1">
    <citation type="submission" date="2025-08" db="UniProtKB">
        <authorList>
            <consortium name="Ensembl"/>
        </authorList>
    </citation>
    <scope>IDENTIFICATION</scope>
</reference>
<keyword evidence="5 10" id="KW-0732">Signal</keyword>
<keyword evidence="6 8" id="KW-0838">Vasoactive</keyword>
<keyword evidence="12" id="KW-1185">Reference proteome</keyword>
<organism evidence="11 12">
    <name type="scientific">Labrus bergylta</name>
    <name type="common">ballan wrasse</name>
    <dbReference type="NCBI Taxonomy" id="56723"/>
    <lineage>
        <taxon>Eukaryota</taxon>
        <taxon>Metazoa</taxon>
        <taxon>Chordata</taxon>
        <taxon>Craniata</taxon>
        <taxon>Vertebrata</taxon>
        <taxon>Euteleostomi</taxon>
        <taxon>Actinopterygii</taxon>
        <taxon>Neopterygii</taxon>
        <taxon>Teleostei</taxon>
        <taxon>Neoteleostei</taxon>
        <taxon>Acanthomorphata</taxon>
        <taxon>Eupercaria</taxon>
        <taxon>Labriformes</taxon>
        <taxon>Labridae</taxon>
        <taxon>Labrus</taxon>
    </lineage>
</organism>
<sequence length="147" mass="15910">MSAAVLWGLLVLLCQRTLVSGHVLGRPSATSDLAQLKTLLQRFEETLAEAAPEEEDSEADYNQEPEQSQTGRGWSPEHEVEQEASIPERSQSAAEGRSRTAASVRSLLQDLLTARKRTSGCFGARMDRIGNASGLGCNNGRGEILNI</sequence>
<evidence type="ECO:0000256" key="5">
    <source>
        <dbReference type="ARBA" id="ARBA00022729"/>
    </source>
</evidence>
<dbReference type="GO" id="GO:0007168">
    <property type="term" value="P:receptor guanylyl cyclase signaling pathway"/>
    <property type="evidence" value="ECO:0007669"/>
    <property type="project" value="TreeGrafter"/>
</dbReference>
<reference evidence="11" key="2">
    <citation type="submission" date="2025-09" db="UniProtKB">
        <authorList>
            <consortium name="Ensembl"/>
        </authorList>
    </citation>
    <scope>IDENTIFICATION</scope>
</reference>
<dbReference type="GeneTree" id="ENSGT00940000169392"/>
<proteinExistence type="inferred from homology"/>
<dbReference type="InterPro" id="IPR000663">
    <property type="entry name" value="Natr_peptide"/>
</dbReference>
<dbReference type="InterPro" id="IPR030480">
    <property type="entry name" value="Natr_peptide_CS"/>
</dbReference>
<dbReference type="GO" id="GO:0003085">
    <property type="term" value="P:negative regulation of systemic arterial blood pressure"/>
    <property type="evidence" value="ECO:0007669"/>
    <property type="project" value="TreeGrafter"/>
</dbReference>
<keyword evidence="3" id="KW-0964">Secreted</keyword>
<evidence type="ECO:0000256" key="8">
    <source>
        <dbReference type="RuleBase" id="RU003686"/>
    </source>
</evidence>
<feature type="chain" id="PRO_5018763266" evidence="10">
    <location>
        <begin position="22"/>
        <end position="147"/>
    </location>
</feature>
<dbReference type="GO" id="GO:0051427">
    <property type="term" value="F:hormone receptor binding"/>
    <property type="evidence" value="ECO:0007669"/>
    <property type="project" value="TreeGrafter"/>
</dbReference>
<evidence type="ECO:0000256" key="1">
    <source>
        <dbReference type="ARBA" id="ARBA00004613"/>
    </source>
</evidence>
<dbReference type="PANTHER" id="PTHR14066">
    <property type="entry name" value="ATRIAL NATRIURETIC FACTOR PRECURSOR"/>
    <property type="match status" value="1"/>
</dbReference>
<accession>A0A3Q3FIZ8</accession>
<evidence type="ECO:0000256" key="10">
    <source>
        <dbReference type="SAM" id="SignalP"/>
    </source>
</evidence>
<dbReference type="GO" id="GO:0007218">
    <property type="term" value="P:neuropeptide signaling pathway"/>
    <property type="evidence" value="ECO:0007669"/>
    <property type="project" value="TreeGrafter"/>
</dbReference>
<dbReference type="Ensembl" id="ENSLBET00000020114.1">
    <property type="protein sequence ID" value="ENSLBEP00000019083.1"/>
    <property type="gene ID" value="ENSLBEG00000014653.1"/>
</dbReference>
<feature type="signal peptide" evidence="10">
    <location>
        <begin position="1"/>
        <end position="21"/>
    </location>
</feature>
<evidence type="ECO:0000313" key="11">
    <source>
        <dbReference type="Ensembl" id="ENSLBEP00000019083.1"/>
    </source>
</evidence>
<dbReference type="GO" id="GO:0097746">
    <property type="term" value="P:blood vessel diameter maintenance"/>
    <property type="evidence" value="ECO:0007669"/>
    <property type="project" value="UniProtKB-KW"/>
</dbReference>
<evidence type="ECO:0000256" key="9">
    <source>
        <dbReference type="SAM" id="MobiDB-lite"/>
    </source>
</evidence>
<dbReference type="STRING" id="56723.ENSLBEP00000019083"/>
<dbReference type="AlphaFoldDB" id="A0A3Q3FIZ8"/>
<dbReference type="Proteomes" id="UP000261660">
    <property type="component" value="Unplaced"/>
</dbReference>
<dbReference type="GO" id="GO:0005737">
    <property type="term" value="C:cytoplasm"/>
    <property type="evidence" value="ECO:0007669"/>
    <property type="project" value="TreeGrafter"/>
</dbReference>
<keyword evidence="4" id="KW-0372">Hormone</keyword>
<dbReference type="GO" id="GO:0005179">
    <property type="term" value="F:hormone activity"/>
    <property type="evidence" value="ECO:0007669"/>
    <property type="project" value="UniProtKB-KW"/>
</dbReference>
<dbReference type="PRINTS" id="PR00711">
    <property type="entry name" value="ANATPEPTIDE"/>
</dbReference>
<dbReference type="SMART" id="SM00183">
    <property type="entry name" value="NAT_PEP"/>
    <property type="match status" value="1"/>
</dbReference>
<evidence type="ECO:0000256" key="4">
    <source>
        <dbReference type="ARBA" id="ARBA00022702"/>
    </source>
</evidence>
<comment type="subcellular location">
    <subcellularLocation>
        <location evidence="1 8">Secreted</location>
    </subcellularLocation>
</comment>
<dbReference type="InterPro" id="IPR050787">
    <property type="entry name" value="Natriuretic_peptide"/>
</dbReference>
<evidence type="ECO:0000256" key="2">
    <source>
        <dbReference type="ARBA" id="ARBA00009041"/>
    </source>
</evidence>
<comment type="similarity">
    <text evidence="2 8">Belongs to the natriuretic peptide family.</text>
</comment>
<dbReference type="Pfam" id="PF00212">
    <property type="entry name" value="ANP"/>
    <property type="match status" value="1"/>
</dbReference>
<dbReference type="InParanoid" id="A0A3Q3FIZ8"/>
<keyword evidence="7" id="KW-1015">Disulfide bond</keyword>
<evidence type="ECO:0000256" key="7">
    <source>
        <dbReference type="ARBA" id="ARBA00023157"/>
    </source>
</evidence>
<evidence type="ECO:0000313" key="12">
    <source>
        <dbReference type="Proteomes" id="UP000261660"/>
    </source>
</evidence>